<dbReference type="CDD" id="cd01310">
    <property type="entry name" value="TatD_DNAse"/>
    <property type="match status" value="1"/>
</dbReference>
<dbReference type="SUPFAM" id="SSF51556">
    <property type="entry name" value="Metallo-dependent hydrolases"/>
    <property type="match status" value="1"/>
</dbReference>
<keyword evidence="3" id="KW-0378">Hydrolase</keyword>
<dbReference type="PIRSF" id="PIRSF005902">
    <property type="entry name" value="DNase_TatD"/>
    <property type="match status" value="1"/>
</dbReference>
<feature type="binding site" evidence="4">
    <location>
        <position position="8"/>
    </location>
    <ligand>
        <name>a divalent metal cation</name>
        <dbReference type="ChEBI" id="CHEBI:60240"/>
        <label>1</label>
    </ligand>
</feature>
<gene>
    <name evidence="5" type="ordered locus">Spea_3051</name>
</gene>
<feature type="binding site" evidence="4">
    <location>
        <position position="10"/>
    </location>
    <ligand>
        <name>a divalent metal cation</name>
        <dbReference type="ChEBI" id="CHEBI:60240"/>
        <label>1</label>
    </ligand>
</feature>
<protein>
    <submittedName>
        <fullName evidence="5">TatD-related deoxyribonuclease</fullName>
    </submittedName>
</protein>
<feature type="binding site" evidence="4">
    <location>
        <position position="97"/>
    </location>
    <ligand>
        <name>a divalent metal cation</name>
        <dbReference type="ChEBI" id="CHEBI:60240"/>
        <label>1</label>
    </ligand>
</feature>
<dbReference type="GO" id="GO:0046872">
    <property type="term" value="F:metal ion binding"/>
    <property type="evidence" value="ECO:0007669"/>
    <property type="project" value="UniProtKB-KW"/>
</dbReference>
<sequence>MKPIIDSHAHIDFPEFDNDRDALFLQMRSVGIENVLIPGVSADKWQRQIQVAKQYDCYYALGVHPWYSESASTENMSDLRGILKLRKGDCRLVAVGECGLDKLHKSNFTTQLNLFKEHIHIAMEFDLPLIMHVVKAHEEVIKCLRTESPHRKGVIHGFYGGPQLAQQYVNLGYKLGIGGLLLNDNAPKLQQTVAQLPLESFILETDSPAMTPKSSQNNRNTPLILPEIIKKMANLQKKSAVRISEQTFFNVSQLFDL</sequence>
<name>A8H731_SHEPA</name>
<dbReference type="FunFam" id="3.20.20.140:FF:000005">
    <property type="entry name" value="TatD family hydrolase"/>
    <property type="match status" value="1"/>
</dbReference>
<comment type="similarity">
    <text evidence="1">Belongs to the metallo-dependent hydrolases superfamily. TatD-type hydrolase family.</text>
</comment>
<dbReference type="EMBL" id="CP000851">
    <property type="protein sequence ID" value="ABV88368.1"/>
    <property type="molecule type" value="Genomic_DNA"/>
</dbReference>
<keyword evidence="2 4" id="KW-0479">Metal-binding</keyword>
<evidence type="ECO:0000313" key="5">
    <source>
        <dbReference type="EMBL" id="ABV88368.1"/>
    </source>
</evidence>
<accession>A8H731</accession>
<evidence type="ECO:0000256" key="2">
    <source>
        <dbReference type="ARBA" id="ARBA00022723"/>
    </source>
</evidence>
<dbReference type="PANTHER" id="PTHR46124:SF3">
    <property type="entry name" value="HYDROLASE"/>
    <property type="match status" value="1"/>
</dbReference>
<evidence type="ECO:0000256" key="3">
    <source>
        <dbReference type="ARBA" id="ARBA00022801"/>
    </source>
</evidence>
<keyword evidence="6" id="KW-1185">Reference proteome</keyword>
<dbReference type="Gene3D" id="3.20.20.140">
    <property type="entry name" value="Metal-dependent hydrolases"/>
    <property type="match status" value="1"/>
</dbReference>
<dbReference type="Proteomes" id="UP000002608">
    <property type="component" value="Chromosome"/>
</dbReference>
<dbReference type="eggNOG" id="COG0084">
    <property type="taxonomic scope" value="Bacteria"/>
</dbReference>
<dbReference type="GO" id="GO:0016788">
    <property type="term" value="F:hydrolase activity, acting on ester bonds"/>
    <property type="evidence" value="ECO:0007669"/>
    <property type="project" value="InterPro"/>
</dbReference>
<feature type="binding site" evidence="4">
    <location>
        <position position="206"/>
    </location>
    <ligand>
        <name>a divalent metal cation</name>
        <dbReference type="ChEBI" id="CHEBI:60240"/>
        <label>1</label>
    </ligand>
</feature>
<dbReference type="InterPro" id="IPR001130">
    <property type="entry name" value="TatD-like"/>
</dbReference>
<feature type="binding site" evidence="4">
    <location>
        <position position="132"/>
    </location>
    <ligand>
        <name>a divalent metal cation</name>
        <dbReference type="ChEBI" id="CHEBI:60240"/>
        <label>2</label>
    </ligand>
</feature>
<dbReference type="Pfam" id="PF01026">
    <property type="entry name" value="TatD_DNase"/>
    <property type="match status" value="1"/>
</dbReference>
<dbReference type="GO" id="GO:0005829">
    <property type="term" value="C:cytosol"/>
    <property type="evidence" value="ECO:0007669"/>
    <property type="project" value="TreeGrafter"/>
</dbReference>
<reference evidence="5 6" key="1">
    <citation type="submission" date="2007-10" db="EMBL/GenBank/DDBJ databases">
        <title>Complete sequence of Shewanella pealeana ATCC 700345.</title>
        <authorList>
            <consortium name="US DOE Joint Genome Institute"/>
            <person name="Copeland A."/>
            <person name="Lucas S."/>
            <person name="Lapidus A."/>
            <person name="Barry K."/>
            <person name="Glavina del Rio T."/>
            <person name="Dalin E."/>
            <person name="Tice H."/>
            <person name="Pitluck S."/>
            <person name="Chertkov O."/>
            <person name="Brettin T."/>
            <person name="Bruce D."/>
            <person name="Detter J.C."/>
            <person name="Han C."/>
            <person name="Schmutz J."/>
            <person name="Larimer F."/>
            <person name="Land M."/>
            <person name="Hauser L."/>
            <person name="Kyrpides N."/>
            <person name="Kim E."/>
            <person name="Zhao J.-S.Z."/>
            <person name="Manno D."/>
            <person name="Hawari J."/>
            <person name="Richardson P."/>
        </authorList>
    </citation>
    <scope>NUCLEOTIDE SEQUENCE [LARGE SCALE GENOMIC DNA]</scope>
    <source>
        <strain evidence="6">ATCC 700345 / ANG-SQ1</strain>
    </source>
</reference>
<dbReference type="PANTHER" id="PTHR46124">
    <property type="entry name" value="D-AMINOACYL-TRNA DEACYLASE"/>
    <property type="match status" value="1"/>
</dbReference>
<evidence type="ECO:0000256" key="1">
    <source>
        <dbReference type="ARBA" id="ARBA00009275"/>
    </source>
</evidence>
<dbReference type="AlphaFoldDB" id="A8H731"/>
<dbReference type="RefSeq" id="WP_012156272.1">
    <property type="nucleotide sequence ID" value="NC_009901.1"/>
</dbReference>
<feature type="binding site" evidence="4">
    <location>
        <position position="156"/>
    </location>
    <ligand>
        <name>a divalent metal cation</name>
        <dbReference type="ChEBI" id="CHEBI:60240"/>
        <label>2</label>
    </ligand>
</feature>
<dbReference type="InterPro" id="IPR018228">
    <property type="entry name" value="DNase_TatD-rel_CS"/>
</dbReference>
<dbReference type="HOGENOM" id="CLU_031506_0_1_6"/>
<evidence type="ECO:0000256" key="4">
    <source>
        <dbReference type="PIRSR" id="PIRSR005902-1"/>
    </source>
</evidence>
<organism evidence="5 6">
    <name type="scientific">Shewanella pealeana (strain ATCC 700345 / ANG-SQ1)</name>
    <dbReference type="NCBI Taxonomy" id="398579"/>
    <lineage>
        <taxon>Bacteria</taxon>
        <taxon>Pseudomonadati</taxon>
        <taxon>Pseudomonadota</taxon>
        <taxon>Gammaproteobacteria</taxon>
        <taxon>Alteromonadales</taxon>
        <taxon>Shewanellaceae</taxon>
        <taxon>Shewanella</taxon>
    </lineage>
</organism>
<proteinExistence type="inferred from homology"/>
<dbReference type="InterPro" id="IPR032466">
    <property type="entry name" value="Metal_Hydrolase"/>
</dbReference>
<dbReference type="PROSITE" id="PS01137">
    <property type="entry name" value="TATD_1"/>
    <property type="match status" value="1"/>
</dbReference>
<dbReference type="KEGG" id="spl:Spea_3051"/>
<dbReference type="STRING" id="398579.Spea_3051"/>
<evidence type="ECO:0000313" key="6">
    <source>
        <dbReference type="Proteomes" id="UP000002608"/>
    </source>
</evidence>